<keyword evidence="5" id="KW-0653">Protein transport</keyword>
<dbReference type="Gene3D" id="3.90.70.10">
    <property type="entry name" value="Cysteine proteinases"/>
    <property type="match status" value="1"/>
</dbReference>
<feature type="transmembrane region" description="Helical" evidence="9">
    <location>
        <begin position="291"/>
        <end position="309"/>
    </location>
</feature>
<accession>A0ABS5IYV5</accession>
<dbReference type="Gene3D" id="3.40.50.300">
    <property type="entry name" value="P-loop containing nucleotide triphosphate hydrolases"/>
    <property type="match status" value="1"/>
</dbReference>
<dbReference type="SMART" id="SM00382">
    <property type="entry name" value="AAA"/>
    <property type="match status" value="1"/>
</dbReference>
<evidence type="ECO:0000256" key="3">
    <source>
        <dbReference type="ARBA" id="ARBA00022741"/>
    </source>
</evidence>
<evidence type="ECO:0000259" key="12">
    <source>
        <dbReference type="PROSITE" id="PS50990"/>
    </source>
</evidence>
<dbReference type="PROSITE" id="PS50893">
    <property type="entry name" value="ABC_TRANSPORTER_2"/>
    <property type="match status" value="1"/>
</dbReference>
<dbReference type="PROSITE" id="PS00211">
    <property type="entry name" value="ABC_TRANSPORTER_1"/>
    <property type="match status" value="1"/>
</dbReference>
<keyword evidence="5" id="KW-0813">Transport</keyword>
<dbReference type="Pfam" id="PF03412">
    <property type="entry name" value="Peptidase_C39"/>
    <property type="match status" value="1"/>
</dbReference>
<feature type="domain" description="ABC transporter" evidence="10">
    <location>
        <begin position="491"/>
        <end position="726"/>
    </location>
</feature>
<keyword evidence="6 9" id="KW-1133">Transmembrane helix</keyword>
<dbReference type="InterPro" id="IPR003439">
    <property type="entry name" value="ABC_transporter-like_ATP-bd"/>
</dbReference>
<evidence type="ECO:0000256" key="7">
    <source>
        <dbReference type="ARBA" id="ARBA00023136"/>
    </source>
</evidence>
<keyword evidence="14" id="KW-1185">Reference proteome</keyword>
<reference evidence="13 14" key="1">
    <citation type="submission" date="2021-04" db="EMBL/GenBank/DDBJ databases">
        <title>Chitinophaga sp. nov., isolated from the rhizosphere soil.</title>
        <authorList>
            <person name="He S."/>
        </authorList>
    </citation>
    <scope>NUCLEOTIDE SEQUENCE [LARGE SCALE GENOMIC DNA]</scope>
    <source>
        <strain evidence="13 14">2R12</strain>
    </source>
</reference>
<evidence type="ECO:0000256" key="4">
    <source>
        <dbReference type="ARBA" id="ARBA00022840"/>
    </source>
</evidence>
<keyword evidence="3" id="KW-0547">Nucleotide-binding</keyword>
<dbReference type="PROSITE" id="PS50990">
    <property type="entry name" value="PEPTIDASE_C39"/>
    <property type="match status" value="1"/>
</dbReference>
<evidence type="ECO:0000256" key="6">
    <source>
        <dbReference type="ARBA" id="ARBA00022989"/>
    </source>
</evidence>
<gene>
    <name evidence="13" type="ORF">KE626_12580</name>
</gene>
<dbReference type="Pfam" id="PF00664">
    <property type="entry name" value="ABC_membrane"/>
    <property type="match status" value="1"/>
</dbReference>
<keyword evidence="4" id="KW-0067">ATP-binding</keyword>
<dbReference type="PROSITE" id="PS50929">
    <property type="entry name" value="ABC_TM1F"/>
    <property type="match status" value="1"/>
</dbReference>
<evidence type="ECO:0000256" key="2">
    <source>
        <dbReference type="ARBA" id="ARBA00022692"/>
    </source>
</evidence>
<evidence type="ECO:0000259" key="10">
    <source>
        <dbReference type="PROSITE" id="PS50893"/>
    </source>
</evidence>
<feature type="domain" description="Peptidase C39" evidence="12">
    <location>
        <begin position="11"/>
        <end position="133"/>
    </location>
</feature>
<dbReference type="PANTHER" id="PTHR24221">
    <property type="entry name" value="ATP-BINDING CASSETTE SUB-FAMILY B"/>
    <property type="match status" value="1"/>
</dbReference>
<comment type="caution">
    <text evidence="13">The sequence shown here is derived from an EMBL/GenBank/DDBJ whole genome shotgun (WGS) entry which is preliminary data.</text>
</comment>
<dbReference type="InterPro" id="IPR036640">
    <property type="entry name" value="ABC1_TM_sf"/>
</dbReference>
<dbReference type="PANTHER" id="PTHR24221:SF654">
    <property type="entry name" value="ATP-BINDING CASSETTE SUB-FAMILY B MEMBER 6"/>
    <property type="match status" value="1"/>
</dbReference>
<dbReference type="Gene3D" id="1.20.1560.10">
    <property type="entry name" value="ABC transporter type 1, transmembrane domain"/>
    <property type="match status" value="1"/>
</dbReference>
<evidence type="ECO:0000256" key="8">
    <source>
        <dbReference type="ARBA" id="ARBA00043264"/>
    </source>
</evidence>
<dbReference type="Proteomes" id="UP000676386">
    <property type="component" value="Unassembled WGS sequence"/>
</dbReference>
<dbReference type="Pfam" id="PF00005">
    <property type="entry name" value="ABC_tran"/>
    <property type="match status" value="1"/>
</dbReference>
<dbReference type="InterPro" id="IPR003593">
    <property type="entry name" value="AAA+_ATPase"/>
</dbReference>
<dbReference type="InterPro" id="IPR039421">
    <property type="entry name" value="Type_1_exporter"/>
</dbReference>
<evidence type="ECO:0000313" key="13">
    <source>
        <dbReference type="EMBL" id="MBS0028145.1"/>
    </source>
</evidence>
<evidence type="ECO:0000259" key="11">
    <source>
        <dbReference type="PROSITE" id="PS50929"/>
    </source>
</evidence>
<dbReference type="CDD" id="cd02418">
    <property type="entry name" value="Peptidase_C39B"/>
    <property type="match status" value="1"/>
</dbReference>
<keyword evidence="2 9" id="KW-0812">Transmembrane</keyword>
<feature type="domain" description="ABC transmembrane type-1" evidence="11">
    <location>
        <begin position="178"/>
        <end position="457"/>
    </location>
</feature>
<organism evidence="13 14">
    <name type="scientific">Chitinophaga hostae</name>
    <dbReference type="NCBI Taxonomy" id="2831022"/>
    <lineage>
        <taxon>Bacteria</taxon>
        <taxon>Pseudomonadati</taxon>
        <taxon>Bacteroidota</taxon>
        <taxon>Chitinophagia</taxon>
        <taxon>Chitinophagales</taxon>
        <taxon>Chitinophagaceae</taxon>
        <taxon>Chitinophaga</taxon>
    </lineage>
</organism>
<feature type="transmembrane region" description="Helical" evidence="9">
    <location>
        <begin position="210"/>
        <end position="232"/>
    </location>
</feature>
<dbReference type="RefSeq" id="WP_211973256.1">
    <property type="nucleotide sequence ID" value="NZ_CBFHAM010000003.1"/>
</dbReference>
<protein>
    <submittedName>
        <fullName evidence="13">Peptidase domain-containing ABC transporter</fullName>
    </submittedName>
</protein>
<proteinExistence type="predicted"/>
<dbReference type="SUPFAM" id="SSF90123">
    <property type="entry name" value="ABC transporter transmembrane region"/>
    <property type="match status" value="1"/>
</dbReference>
<dbReference type="InterPro" id="IPR005074">
    <property type="entry name" value="Peptidase_C39"/>
</dbReference>
<evidence type="ECO:0000313" key="14">
    <source>
        <dbReference type="Proteomes" id="UP000676386"/>
    </source>
</evidence>
<sequence>MALNKFPCDRQLDLMDCGPACLKMIAKHYGKYYSLQFLRDKCGITKEGVSFHDISYAGEQIGLRTLSLKCTVKDLVERIPLPVIVHWDNSHFMVVYKTNPGAGTIYTSDPAKGYVKYSSADFAEKWVKPGKANVGVLMAMEPQSEFYEDQQEEARVQRKTLSSFLNYFRPYKKSFFHLCVIMIIVTLLQALLPFISKAMIDVGIQTHDISFLNIVLLANIVIYLSILISNVARDWILLHVTSRVNVALISDYLNKLMRLPISFFENKLTGDILQRANDHERIRNFVMNNSLSMLFSTITFAIFSVVLLIYSKIVFGIFIAGSLLYVIWVMGFLQLRKKLDWQYFELTSKNQSYWVETIEAIQDIKINNYEQPKRWKWETIQAKLYKINTKSLNVNNLQNSGAQFIDSVKNLVIVFYCARAVIDGQITFGVMISTQFIIGMLNAPVAQFIGFMMNYQLAKISFLRLNEIQQLEDEHMHVGENPVDLPDKKGITLQNVYFQYTPHGEAILKGINLVIPEKKVTAIVGDSGSGKTTLLKLILRLFKPSHGEILLGSMNINNISLKQWRNKCGAVMQDGKIFNDTILNNIVLDDEKIDYGRLKRALETANIAQEIERLPLGYQTKMGEQGRGLSGGQKQRVLIARALYKDPDFLFFDEATNSLDSLNEQKIVEALDNVFKDKTVVVIAHRLSTIRKADQIVVMQDGAIVEIGNHNGLMQQKGRYYQLIQSQLDLTSTMEALVERISQSAPDETGQQYIELS</sequence>
<dbReference type="EMBL" id="JAGTXB010000005">
    <property type="protein sequence ID" value="MBS0028145.1"/>
    <property type="molecule type" value="Genomic_DNA"/>
</dbReference>
<dbReference type="InterPro" id="IPR011527">
    <property type="entry name" value="ABC1_TM_dom"/>
</dbReference>
<name>A0ABS5IYV5_9BACT</name>
<feature type="transmembrane region" description="Helical" evidence="9">
    <location>
        <begin position="175"/>
        <end position="195"/>
    </location>
</feature>
<evidence type="ECO:0000256" key="5">
    <source>
        <dbReference type="ARBA" id="ARBA00022927"/>
    </source>
</evidence>
<comment type="subcellular location">
    <subcellularLocation>
        <location evidence="1">Cell membrane</location>
        <topology evidence="1">Multi-pass membrane protein</topology>
    </subcellularLocation>
</comment>
<dbReference type="InterPro" id="IPR017871">
    <property type="entry name" value="ABC_transporter-like_CS"/>
</dbReference>
<dbReference type="InterPro" id="IPR027417">
    <property type="entry name" value="P-loop_NTPase"/>
</dbReference>
<dbReference type="SUPFAM" id="SSF52540">
    <property type="entry name" value="P-loop containing nucleoside triphosphate hydrolases"/>
    <property type="match status" value="1"/>
</dbReference>
<keyword evidence="8" id="KW-0080">Bacteriocin transport</keyword>
<feature type="transmembrane region" description="Helical" evidence="9">
    <location>
        <begin position="315"/>
        <end position="333"/>
    </location>
</feature>
<evidence type="ECO:0000256" key="1">
    <source>
        <dbReference type="ARBA" id="ARBA00004651"/>
    </source>
</evidence>
<evidence type="ECO:0000256" key="9">
    <source>
        <dbReference type="SAM" id="Phobius"/>
    </source>
</evidence>
<keyword evidence="7 9" id="KW-0472">Membrane</keyword>
<dbReference type="CDD" id="cd18571">
    <property type="entry name" value="ABC_6TM_peptidase_like"/>
    <property type="match status" value="1"/>
</dbReference>